<protein>
    <submittedName>
        <fullName evidence="4">Uncharacterized protein</fullName>
    </submittedName>
</protein>
<dbReference type="Gene3D" id="2.70.98.50">
    <property type="entry name" value="putative glycoside hydrolase family protein from bacillus halodurans"/>
    <property type="match status" value="1"/>
</dbReference>
<evidence type="ECO:0000259" key="2">
    <source>
        <dbReference type="Pfam" id="PF21307"/>
    </source>
</evidence>
<dbReference type="Pfam" id="PF21307">
    <property type="entry name" value="Glyco_hydro_95_C"/>
    <property type="match status" value="1"/>
</dbReference>
<sequence length="844" mass="93544">MMVGVLVVTTVPLDVIVEQPSLRGFDERRFDLCSARGWFNGTEIEGLETGRVAGESAECCVHCLRRPECVAWTSDGGWCWLKGTAEYLGTAAVSSTSGVILGRARDPKKKTERPQPRRRESCSREEDGEETTVVRMTDPGGARWSEAFPLGNGALGALVGMTPFSESIPLAEETLFFEAKEEESAIEYLATLRVTTGAASTTKEYHEYSRFLDIEVGLARARFRSGNNKSYDYEAFVSRIDEVLALRYDHDITVSLERHGSRDIFVSEDTLMLVGERFAACARLIEDAGPYEALRFEENETDGGMHGQYNKNLMSQQMLDAIRRPEEKEEKIFVADARKTSRDTSVSSKKKKKKNVVLVAGVTNFRNLDVDVECKSRLERAARRGYKSLRERHARHFRKEFGSTRLSGAKCGIALAYNFGRYLLVSSSGKLPAHLRGVWADARGLRETYSMGGKFEMTYSSAVAANLPAAAESFFSFVDNRKEVDPWLALLTYDASELTPTNKKLLTLAMRQLEAAAAAAAAAQAFVVVSKAPSDAAVLSRMFDAYREGCSRVLSTRVDAEKIEFKKCDYEILRAAWDARRRLHQTGRDSASLWAVMPGRQVSPFFAPDLAARAAKMVDSSAFRDSAWAAAMAARLHDSRLAENRILALLKHLSKNLLAGAAVTEDEEFRLDRNMGLVAAVHECLIQAHRGPLIRVELHVLPALPPSWTDGEIKGIRARGGFEVDVKWTNGTLERLTLTVVDSFASSVAIRASSLLKITGFYYKLSANKGEDAKRLPALFAPRPNVTVAKPIFVDYVIEFSPLTQPEMAAVDAQRTTHNDDEPAIQFGHQGHPAGESEVYGRRR</sequence>
<proteinExistence type="predicted"/>
<evidence type="ECO:0000313" key="4">
    <source>
        <dbReference type="EMBL" id="KAJ8600126.1"/>
    </source>
</evidence>
<evidence type="ECO:0000256" key="1">
    <source>
        <dbReference type="SAM" id="MobiDB-lite"/>
    </source>
</evidence>
<feature type="region of interest" description="Disordered" evidence="1">
    <location>
        <begin position="815"/>
        <end position="844"/>
    </location>
</feature>
<dbReference type="Proteomes" id="UP001230188">
    <property type="component" value="Unassembled WGS sequence"/>
</dbReference>
<dbReference type="Pfam" id="PF22124">
    <property type="entry name" value="Glyco_hydro_95_cat"/>
    <property type="match status" value="2"/>
</dbReference>
<accession>A0AAD7U8F1</accession>
<dbReference type="InterPro" id="IPR013780">
    <property type="entry name" value="Glyco_hydro_b"/>
</dbReference>
<feature type="domain" description="Alpha fucosidase A-like C-terminal" evidence="2">
    <location>
        <begin position="697"/>
        <end position="752"/>
    </location>
</feature>
<dbReference type="PANTHER" id="PTHR31084">
    <property type="entry name" value="ALPHA-L-FUCOSIDASE 2"/>
    <property type="match status" value="1"/>
</dbReference>
<keyword evidence="5" id="KW-1185">Reference proteome</keyword>
<dbReference type="AlphaFoldDB" id="A0AAD7U8F1"/>
<dbReference type="Gene3D" id="3.50.4.10">
    <property type="entry name" value="Hepatocyte Growth Factor"/>
    <property type="match status" value="1"/>
</dbReference>
<dbReference type="Gene3D" id="2.60.40.1180">
    <property type="entry name" value="Golgi alpha-mannosidase II"/>
    <property type="match status" value="1"/>
</dbReference>
<name>A0AAD7U8F1_9STRA</name>
<dbReference type="EMBL" id="JAQMWT010000529">
    <property type="protein sequence ID" value="KAJ8600126.1"/>
    <property type="molecule type" value="Genomic_DNA"/>
</dbReference>
<dbReference type="GO" id="GO:0005975">
    <property type="term" value="P:carbohydrate metabolic process"/>
    <property type="evidence" value="ECO:0007669"/>
    <property type="project" value="InterPro"/>
</dbReference>
<dbReference type="InterPro" id="IPR054363">
    <property type="entry name" value="GH95_cat"/>
</dbReference>
<gene>
    <name evidence="4" type="ORF">CTAYLR_003457</name>
</gene>
<feature type="compositionally biased region" description="Basic and acidic residues" evidence="1">
    <location>
        <begin position="112"/>
        <end position="125"/>
    </location>
</feature>
<dbReference type="SUPFAM" id="SSF48208">
    <property type="entry name" value="Six-hairpin glycosidases"/>
    <property type="match status" value="1"/>
</dbReference>
<dbReference type="InterPro" id="IPR008928">
    <property type="entry name" value="6-hairpin_glycosidase_sf"/>
</dbReference>
<comment type="caution">
    <text evidence="4">The sequence shown here is derived from an EMBL/GenBank/DDBJ whole genome shotgun (WGS) entry which is preliminary data.</text>
</comment>
<dbReference type="PANTHER" id="PTHR31084:SF0">
    <property type="entry name" value="ALPHA-L-FUCOSIDASE 2"/>
    <property type="match status" value="1"/>
</dbReference>
<feature type="domain" description="Glycosyl hydrolase family 95 catalytic" evidence="3">
    <location>
        <begin position="414"/>
        <end position="497"/>
    </location>
</feature>
<reference evidence="4" key="1">
    <citation type="submission" date="2023-01" db="EMBL/GenBank/DDBJ databases">
        <title>Metagenome sequencing of chrysophaentin producing Chrysophaeum taylorii.</title>
        <authorList>
            <person name="Davison J."/>
            <person name="Bewley C."/>
        </authorList>
    </citation>
    <scope>NUCLEOTIDE SEQUENCE</scope>
    <source>
        <strain evidence="4">NIES-1699</strain>
    </source>
</reference>
<organism evidence="4 5">
    <name type="scientific">Chrysophaeum taylorii</name>
    <dbReference type="NCBI Taxonomy" id="2483200"/>
    <lineage>
        <taxon>Eukaryota</taxon>
        <taxon>Sar</taxon>
        <taxon>Stramenopiles</taxon>
        <taxon>Ochrophyta</taxon>
        <taxon>Pelagophyceae</taxon>
        <taxon>Pelagomonadales</taxon>
        <taxon>Pelagomonadaceae</taxon>
        <taxon>Chrysophaeum</taxon>
    </lineage>
</organism>
<feature type="region of interest" description="Disordered" evidence="1">
    <location>
        <begin position="103"/>
        <end position="133"/>
    </location>
</feature>
<dbReference type="InterPro" id="IPR049053">
    <property type="entry name" value="AFCA-like_C"/>
</dbReference>
<evidence type="ECO:0000313" key="5">
    <source>
        <dbReference type="Proteomes" id="UP001230188"/>
    </source>
</evidence>
<evidence type="ECO:0000259" key="3">
    <source>
        <dbReference type="Pfam" id="PF22124"/>
    </source>
</evidence>
<feature type="domain" description="Glycosyl hydrolase family 95 catalytic" evidence="3">
    <location>
        <begin position="585"/>
        <end position="685"/>
    </location>
</feature>
<dbReference type="GO" id="GO:0004560">
    <property type="term" value="F:alpha-L-fucosidase activity"/>
    <property type="evidence" value="ECO:0007669"/>
    <property type="project" value="TreeGrafter"/>
</dbReference>